<proteinExistence type="predicted"/>
<feature type="transmembrane region" description="Helical" evidence="1">
    <location>
        <begin position="59"/>
        <end position="77"/>
    </location>
</feature>
<feature type="transmembrane region" description="Helical" evidence="1">
    <location>
        <begin position="119"/>
        <end position="137"/>
    </location>
</feature>
<dbReference type="Pfam" id="PF12811">
    <property type="entry name" value="BaxI_1"/>
    <property type="match status" value="1"/>
</dbReference>
<feature type="transmembrane region" description="Helical" evidence="1">
    <location>
        <begin position="177"/>
        <end position="195"/>
    </location>
</feature>
<evidence type="ECO:0000313" key="2">
    <source>
        <dbReference type="EMBL" id="RII42890.1"/>
    </source>
</evidence>
<evidence type="ECO:0000256" key="1">
    <source>
        <dbReference type="SAM" id="Phobius"/>
    </source>
</evidence>
<keyword evidence="3" id="KW-1185">Reference proteome</keyword>
<dbReference type="InterPro" id="IPR010539">
    <property type="entry name" value="BaxI_1-like"/>
</dbReference>
<reference evidence="2 3" key="1">
    <citation type="submission" date="2018-07" db="EMBL/GenBank/DDBJ databases">
        <title>Arthrobacter sp. nov., isolated from raw cow's milk with high bacterial count.</title>
        <authorList>
            <person name="Hahne J."/>
            <person name="Isele D."/>
            <person name="Lipski A."/>
        </authorList>
    </citation>
    <scope>NUCLEOTIDE SEQUENCE [LARGE SCALE GENOMIC DNA]</scope>
    <source>
        <strain evidence="2 3">JZ R-35</strain>
    </source>
</reference>
<keyword evidence="1" id="KW-0812">Transmembrane</keyword>
<dbReference type="Proteomes" id="UP000265419">
    <property type="component" value="Unassembled WGS sequence"/>
</dbReference>
<keyword evidence="1" id="KW-0472">Membrane</keyword>
<name>A0A399JCX4_9MICC</name>
<organism evidence="2 3">
    <name type="scientific">Galactobacter valiniphilus</name>
    <dbReference type="NCBI Taxonomy" id="2676122"/>
    <lineage>
        <taxon>Bacteria</taxon>
        <taxon>Bacillati</taxon>
        <taxon>Actinomycetota</taxon>
        <taxon>Actinomycetes</taxon>
        <taxon>Micrococcales</taxon>
        <taxon>Micrococcaceae</taxon>
        <taxon>Galactobacter</taxon>
    </lineage>
</organism>
<gene>
    <name evidence="2" type="ORF">DWB68_04935</name>
</gene>
<dbReference type="RefSeq" id="WP_119424035.1">
    <property type="nucleotide sequence ID" value="NZ_QQXK01000007.1"/>
</dbReference>
<comment type="caution">
    <text evidence="2">The sequence shown here is derived from an EMBL/GenBank/DDBJ whole genome shotgun (WGS) entry which is preliminary data.</text>
</comment>
<sequence length="275" mass="29048">MARNSNPVFNSASFQDQLKAGTAANSFETPTAGSLEDMYAQRPVPQGSTMTMQDVLNKVLLMALGVLAGGLAGWVAVSRLVASGSSFNTLMMLAGGAGIAALVIGLVNQFRRAASPVLSMLYSVLEGFLLGTLTGVLEIVYPGIALQAVLGTAAVFTVVMIGYRSGKFRTSPKSRRIVSIVAMAFVGFLLINWVLSLFGSGMNTFNGWIGVGIGLLGIGLGAFFLVTDFEDIQTAVENGAPKSFAWRCAFGLVLSIVWIYVEMLRLIASLRSLAD</sequence>
<keyword evidence="1" id="KW-1133">Transmembrane helix</keyword>
<evidence type="ECO:0000313" key="3">
    <source>
        <dbReference type="Proteomes" id="UP000265419"/>
    </source>
</evidence>
<evidence type="ECO:0008006" key="4">
    <source>
        <dbReference type="Google" id="ProtNLM"/>
    </source>
</evidence>
<feature type="transmembrane region" description="Helical" evidence="1">
    <location>
        <begin position="143"/>
        <end position="165"/>
    </location>
</feature>
<feature type="transmembrane region" description="Helical" evidence="1">
    <location>
        <begin position="89"/>
        <end position="107"/>
    </location>
</feature>
<dbReference type="PANTHER" id="PTHR41282:SF1">
    <property type="entry name" value="CONSERVED TRANSMEMBRANE PROTEIN-RELATED"/>
    <property type="match status" value="1"/>
</dbReference>
<protein>
    <recommendedName>
        <fullName evidence="4">Bax inhibitor-1/YccA family protein</fullName>
    </recommendedName>
</protein>
<dbReference type="EMBL" id="QQXK01000007">
    <property type="protein sequence ID" value="RII42890.1"/>
    <property type="molecule type" value="Genomic_DNA"/>
</dbReference>
<dbReference type="AlphaFoldDB" id="A0A399JCX4"/>
<feature type="transmembrane region" description="Helical" evidence="1">
    <location>
        <begin position="248"/>
        <end position="268"/>
    </location>
</feature>
<feature type="transmembrane region" description="Helical" evidence="1">
    <location>
        <begin position="207"/>
        <end position="227"/>
    </location>
</feature>
<accession>A0A399JCX4</accession>
<dbReference type="PANTHER" id="PTHR41282">
    <property type="entry name" value="CONSERVED TRANSMEMBRANE PROTEIN-RELATED"/>
    <property type="match status" value="1"/>
</dbReference>